<reference evidence="2" key="1">
    <citation type="journal article" date="2019" name="Int. J. Syst. Evol. Microbiol.">
        <title>The Global Catalogue of Microorganisms (GCM) 10K type strain sequencing project: providing services to taxonomists for standard genome sequencing and annotation.</title>
        <authorList>
            <consortium name="The Broad Institute Genomics Platform"/>
            <consortium name="The Broad Institute Genome Sequencing Center for Infectious Disease"/>
            <person name="Wu L."/>
            <person name="Ma J."/>
        </authorList>
    </citation>
    <scope>NUCLEOTIDE SEQUENCE [LARGE SCALE GENOMIC DNA]</scope>
    <source>
        <strain evidence="2">KCTC 32255</strain>
    </source>
</reference>
<dbReference type="RefSeq" id="WP_345391917.1">
    <property type="nucleotide sequence ID" value="NZ_BAABLA010000007.1"/>
</dbReference>
<sequence length="203" mass="22293">MKSEDELACHELLLLLAGRLPDIALWRFRDWLGEGQLSVLARTLPKSLLRHGIGLDQREHGLLAACLVPHGADVHQVSATLRIDGATRPRYTFTESPSERANVADSVSALLDAALRGRPDVGDVRATWRRAEGHERGEKRVLLVTAVAGWPRLTGELQRVLRVLGDDEPSIEVLPPNFDMPEYHREALANSRPVSVGAVGAAR</sequence>
<dbReference type="EMBL" id="JBHSXX010000001">
    <property type="protein sequence ID" value="MFC6865571.1"/>
    <property type="molecule type" value="Genomic_DNA"/>
</dbReference>
<gene>
    <name evidence="1" type="ORF">ACFQGD_00255</name>
</gene>
<proteinExistence type="predicted"/>
<organism evidence="1 2">
    <name type="scientific">Haloechinothrix salitolerans</name>
    <dbReference type="NCBI Taxonomy" id="926830"/>
    <lineage>
        <taxon>Bacteria</taxon>
        <taxon>Bacillati</taxon>
        <taxon>Actinomycetota</taxon>
        <taxon>Actinomycetes</taxon>
        <taxon>Pseudonocardiales</taxon>
        <taxon>Pseudonocardiaceae</taxon>
        <taxon>Haloechinothrix</taxon>
    </lineage>
</organism>
<protein>
    <submittedName>
        <fullName evidence="1">Uncharacterized protein</fullName>
    </submittedName>
</protein>
<comment type="caution">
    <text evidence="1">The sequence shown here is derived from an EMBL/GenBank/DDBJ whole genome shotgun (WGS) entry which is preliminary data.</text>
</comment>
<keyword evidence="2" id="KW-1185">Reference proteome</keyword>
<accession>A0ABW2BRC7</accession>
<evidence type="ECO:0000313" key="2">
    <source>
        <dbReference type="Proteomes" id="UP001596337"/>
    </source>
</evidence>
<evidence type="ECO:0000313" key="1">
    <source>
        <dbReference type="EMBL" id="MFC6865571.1"/>
    </source>
</evidence>
<name>A0ABW2BRC7_9PSEU</name>
<dbReference type="Proteomes" id="UP001596337">
    <property type="component" value="Unassembled WGS sequence"/>
</dbReference>